<dbReference type="Proteomes" id="UP000831768">
    <property type="component" value="Chromosome"/>
</dbReference>
<keyword evidence="1" id="KW-0812">Transmembrane</keyword>
<evidence type="ECO:0000313" key="2">
    <source>
        <dbReference type="EMBL" id="UPM41837.1"/>
    </source>
</evidence>
<keyword evidence="1" id="KW-1133">Transmembrane helix</keyword>
<keyword evidence="3" id="KW-1185">Reference proteome</keyword>
<gene>
    <name evidence="2" type="ORF">MW046_07530</name>
</gene>
<dbReference type="RefSeq" id="WP_247992517.1">
    <property type="nucleotide sequence ID" value="NZ_CP096019.1"/>
</dbReference>
<proteinExistence type="predicted"/>
<name>A0A8U0A1G8_9EURY</name>
<dbReference type="EMBL" id="CP096019">
    <property type="protein sequence ID" value="UPM41837.1"/>
    <property type="molecule type" value="Genomic_DNA"/>
</dbReference>
<evidence type="ECO:0000256" key="1">
    <source>
        <dbReference type="SAM" id="Phobius"/>
    </source>
</evidence>
<dbReference type="AlphaFoldDB" id="A0A8U0A1G8"/>
<organism evidence="2 3">
    <name type="scientific">Halocatena salina</name>
    <dbReference type="NCBI Taxonomy" id="2934340"/>
    <lineage>
        <taxon>Archaea</taxon>
        <taxon>Methanobacteriati</taxon>
        <taxon>Methanobacteriota</taxon>
        <taxon>Stenosarchaea group</taxon>
        <taxon>Halobacteria</taxon>
        <taxon>Halobacteriales</taxon>
        <taxon>Natronomonadaceae</taxon>
        <taxon>Halocatena</taxon>
    </lineage>
</organism>
<protein>
    <submittedName>
        <fullName evidence="2">Uncharacterized protein</fullName>
    </submittedName>
</protein>
<evidence type="ECO:0000313" key="3">
    <source>
        <dbReference type="Proteomes" id="UP000831768"/>
    </source>
</evidence>
<dbReference type="KEGG" id="haad:MW046_07530"/>
<keyword evidence="1" id="KW-0472">Membrane</keyword>
<reference evidence="2" key="1">
    <citation type="submission" date="2022-04" db="EMBL/GenBank/DDBJ databases">
        <title>Halocatena sp. nov., isolated from a salt lake.</title>
        <authorList>
            <person name="Cui H.-L."/>
        </authorList>
    </citation>
    <scope>NUCLEOTIDE SEQUENCE</scope>
    <source>
        <strain evidence="2">AD-1</strain>
    </source>
</reference>
<sequence>MSQFVSLGDSEFKHPSWLTAFGTLAGYGIILFVLFVALFVLPYVVFAA</sequence>
<accession>A0A8U0A1G8</accession>
<feature type="transmembrane region" description="Helical" evidence="1">
    <location>
        <begin position="20"/>
        <end position="46"/>
    </location>
</feature>
<dbReference type="GeneID" id="71927887"/>